<sequence>MTFMDIAEPPRDADNGPSFRSGPGAMSQQIFFAHANGFPSATYGKLFAALAPDYQVQHLAQHGHDPRFPVDENWQSLVDELLHHLAQQDQPVWGVGHSLGGVLHLHAALRCPEYYRGLVMLDSPVLTRADQWLLRTAKRFGFIDRITPAGRTLGRRETFNDRDSARDYFAGKSLFRHFDPDCLDAYVEHGLQVVEQGLQLRFDPATEISIYRSIPHTSPAPARQLQVPLAMVRGNRSNVIRRHHTLAVRSMPKGEYHSVPGGHMFPLERPADTASLIKGLFDRWSQA</sequence>
<evidence type="ECO:0000313" key="3">
    <source>
        <dbReference type="EMBL" id="ABQ77858.1"/>
    </source>
</evidence>
<name>A5W148_PSEP1</name>
<feature type="domain" description="AB hydrolase-1" evidence="2">
    <location>
        <begin position="30"/>
        <end position="275"/>
    </location>
</feature>
<dbReference type="InterPro" id="IPR029058">
    <property type="entry name" value="AB_hydrolase_fold"/>
</dbReference>
<dbReference type="AlphaFoldDB" id="A5W148"/>
<dbReference type="SUPFAM" id="SSF53474">
    <property type="entry name" value="alpha/beta-Hydrolases"/>
    <property type="match status" value="1"/>
</dbReference>
<dbReference type="InterPro" id="IPR050228">
    <property type="entry name" value="Carboxylesterase_BioH"/>
</dbReference>
<dbReference type="InterPro" id="IPR000073">
    <property type="entry name" value="AB_hydrolase_1"/>
</dbReference>
<dbReference type="Pfam" id="PF12697">
    <property type="entry name" value="Abhydrolase_6"/>
    <property type="match status" value="1"/>
</dbReference>
<dbReference type="PANTHER" id="PTHR43194">
    <property type="entry name" value="HYDROLASE ALPHA/BETA FOLD FAMILY"/>
    <property type="match status" value="1"/>
</dbReference>
<protein>
    <recommendedName>
        <fullName evidence="2">AB hydrolase-1 domain-containing protein</fullName>
    </recommendedName>
</protein>
<dbReference type="eggNOG" id="COG2267">
    <property type="taxonomic scope" value="Bacteria"/>
</dbReference>
<accession>A5W148</accession>
<dbReference type="EMBL" id="CP000712">
    <property type="protein sequence ID" value="ABQ77858.1"/>
    <property type="molecule type" value="Genomic_DNA"/>
</dbReference>
<proteinExistence type="predicted"/>
<dbReference type="Gene3D" id="3.40.50.1820">
    <property type="entry name" value="alpha/beta hydrolase"/>
    <property type="match status" value="1"/>
</dbReference>
<dbReference type="PANTHER" id="PTHR43194:SF2">
    <property type="entry name" value="PEROXISOMAL MEMBRANE PROTEIN LPX1"/>
    <property type="match status" value="1"/>
</dbReference>
<dbReference type="KEGG" id="ppf:Pput_1702"/>
<gene>
    <name evidence="3" type="ordered locus">Pput_1702</name>
</gene>
<evidence type="ECO:0000259" key="2">
    <source>
        <dbReference type="Pfam" id="PF12697"/>
    </source>
</evidence>
<feature type="region of interest" description="Disordered" evidence="1">
    <location>
        <begin position="1"/>
        <end position="20"/>
    </location>
</feature>
<reference evidence="3" key="1">
    <citation type="submission" date="2007-05" db="EMBL/GenBank/DDBJ databases">
        <title>Complete sequence of Pseudomonas putida F1.</title>
        <authorList>
            <consortium name="US DOE Joint Genome Institute"/>
            <person name="Copeland A."/>
            <person name="Lucas S."/>
            <person name="Lapidus A."/>
            <person name="Barry K."/>
            <person name="Detter J.C."/>
            <person name="Glavina del Rio T."/>
            <person name="Hammon N."/>
            <person name="Israni S."/>
            <person name="Dalin E."/>
            <person name="Tice H."/>
            <person name="Pitluck S."/>
            <person name="Chain P."/>
            <person name="Malfatti S."/>
            <person name="Shin M."/>
            <person name="Vergez L."/>
            <person name="Schmutz J."/>
            <person name="Larimer F."/>
            <person name="Land M."/>
            <person name="Hauser L."/>
            <person name="Kyrpides N."/>
            <person name="Lykidis A."/>
            <person name="Parales R."/>
            <person name="Richardson P."/>
        </authorList>
    </citation>
    <scope>NUCLEOTIDE SEQUENCE [LARGE SCALE GENOMIC DNA]</scope>
    <source>
        <strain evidence="3">F1</strain>
    </source>
</reference>
<evidence type="ECO:0000256" key="1">
    <source>
        <dbReference type="SAM" id="MobiDB-lite"/>
    </source>
</evidence>
<dbReference type="HOGENOM" id="CLU_020336_22_0_6"/>
<organism evidence="3">
    <name type="scientific">Pseudomonas putida (strain ATCC 700007 / DSM 6899 / JCM 31910 / BCRC 17059 / LMG 24140 / F1)</name>
    <dbReference type="NCBI Taxonomy" id="351746"/>
    <lineage>
        <taxon>Bacteria</taxon>
        <taxon>Pseudomonadati</taxon>
        <taxon>Pseudomonadota</taxon>
        <taxon>Gammaproteobacteria</taxon>
        <taxon>Pseudomonadales</taxon>
        <taxon>Pseudomonadaceae</taxon>
        <taxon>Pseudomonas</taxon>
    </lineage>
</organism>